<dbReference type="InterPro" id="IPR050250">
    <property type="entry name" value="Macrolide_Exporter_MacB"/>
</dbReference>
<reference evidence="9" key="1">
    <citation type="submission" date="2021-01" db="EMBL/GenBank/DDBJ databases">
        <title>Modified the classification status of verrucomicrobia.</title>
        <authorList>
            <person name="Feng X."/>
        </authorList>
    </citation>
    <scope>NUCLEOTIDE SEQUENCE</scope>
    <source>
        <strain evidence="9">JCM 18052</strain>
    </source>
</reference>
<dbReference type="RefSeq" id="WP_200350215.1">
    <property type="nucleotide sequence ID" value="NZ_BAABHZ010000012.1"/>
</dbReference>
<keyword evidence="4 7" id="KW-1133">Transmembrane helix</keyword>
<keyword evidence="10" id="KW-1185">Reference proteome</keyword>
<feature type="transmembrane region" description="Helical" evidence="7">
    <location>
        <begin position="426"/>
        <end position="445"/>
    </location>
</feature>
<gene>
    <name evidence="9" type="ORF">JIN84_06455</name>
</gene>
<comment type="subcellular location">
    <subcellularLocation>
        <location evidence="1">Cell membrane</location>
        <topology evidence="1">Multi-pass membrane protein</topology>
    </subcellularLocation>
</comment>
<evidence type="ECO:0000313" key="9">
    <source>
        <dbReference type="EMBL" id="MBK1815246.1"/>
    </source>
</evidence>
<dbReference type="Proteomes" id="UP000600139">
    <property type="component" value="Unassembled WGS sequence"/>
</dbReference>
<name>A0A934R1J9_9BACT</name>
<feature type="transmembrane region" description="Helical" evidence="7">
    <location>
        <begin position="383"/>
        <end position="405"/>
    </location>
</feature>
<protein>
    <submittedName>
        <fullName evidence="9">ABC transporter permease</fullName>
    </submittedName>
</protein>
<keyword evidence="3 7" id="KW-0812">Transmembrane</keyword>
<feature type="domain" description="ABC3 transporter permease C-terminal" evidence="8">
    <location>
        <begin position="796"/>
        <end position="914"/>
    </location>
</feature>
<feature type="transmembrane region" description="Helical" evidence="7">
    <location>
        <begin position="336"/>
        <end position="363"/>
    </location>
</feature>
<dbReference type="PANTHER" id="PTHR30572">
    <property type="entry name" value="MEMBRANE COMPONENT OF TRANSPORTER-RELATED"/>
    <property type="match status" value="1"/>
</dbReference>
<sequence length="927" mass="98571">MRTSLRLAAAWIREHPMRLTLTSLATAAAAAMVVWVVSGYDAMLGTFDKYSDLALGRYPLSVAPIQHFSQQAPGAIPSHAEKHVPVELLAELKADPAVAAADAMWALREKVVPVVPEGGEVIPWKRMPDARLLATDAPAPPFDLAEGRWIDPARPDLPEAAMSVEAARGMNLGIGGQVVIGSGEKARTLTVVGLVATPGVEGWSATVAGSQLLTPSVGGVFVPTGLAEKIAGRKAEISFIGVSMREGADFTRFRYAWSPRLAALPTPGQFQEAHDIEEALDESASADNVRMQAHMATVVSMLAALFIIFSTLNMGVGERVRQLAILRAVALTRAEVGVIVVFEGLLLGTIGFVVGCGVGKVLMDLAVRNAPELLEDGAVVGRNSLLLAGVCSYGGALLASLWPAIRAMRVRPVDAMAPPPAVARHGVSWKPVIAGLLLVGVYPFLAFGLDHHDDRPFVTFMFIGLATLAAGCLLLAPTIVRAVDRLGGPMVARLLGVPRELLASRISGHLGRTVSTAFAMTVGLGLYTGIQVWGHTMLSGFLPGPWAPDALIGFRPEGIPFADAEKVAGFPGVLKSLPVIVEQPRLKEDLTHSADRATVVRQDNVVLVGIDPAKAFGGGDPLIPFEWVAGDKEEAIRLMATSRACIVPDHFLREADLKVGDSFELVPPENPETPVRYTIAGAVRMPGWHWQTKPTGMRTRTHRSAALVFADLPRVAEDFRFRSASHVWIDYDESSTNAGVLVERARGLYASSLGREVVTGEAKNAEPHVLIHTIADIRALVHGHGTAWLWGLSRLPLVVLAITAVGVLNALLASVRSSRWETGILRSIGITRGTIVRLVIAEGILIGLVACVVSLSFGILAGWCGAGISRHVSFFGGMTQELVIPWLPVLAGLGAVLLLSSLAAAWPAFSLGKTRPLDLLRQGRGSF</sequence>
<accession>A0A934R1J9</accession>
<evidence type="ECO:0000256" key="7">
    <source>
        <dbReference type="SAM" id="Phobius"/>
    </source>
</evidence>
<evidence type="ECO:0000256" key="4">
    <source>
        <dbReference type="ARBA" id="ARBA00022989"/>
    </source>
</evidence>
<evidence type="ECO:0000256" key="3">
    <source>
        <dbReference type="ARBA" id="ARBA00022692"/>
    </source>
</evidence>
<evidence type="ECO:0000256" key="6">
    <source>
        <dbReference type="ARBA" id="ARBA00038076"/>
    </source>
</evidence>
<organism evidence="9 10">
    <name type="scientific">Luteolibacter yonseiensis</name>
    <dbReference type="NCBI Taxonomy" id="1144680"/>
    <lineage>
        <taxon>Bacteria</taxon>
        <taxon>Pseudomonadati</taxon>
        <taxon>Verrucomicrobiota</taxon>
        <taxon>Verrucomicrobiia</taxon>
        <taxon>Verrucomicrobiales</taxon>
        <taxon>Verrucomicrobiaceae</taxon>
        <taxon>Luteolibacter</taxon>
    </lineage>
</organism>
<feature type="domain" description="ABC3 transporter permease C-terminal" evidence="8">
    <location>
        <begin position="296"/>
        <end position="409"/>
    </location>
</feature>
<dbReference type="InterPro" id="IPR003838">
    <property type="entry name" value="ABC3_permease_C"/>
</dbReference>
<evidence type="ECO:0000256" key="1">
    <source>
        <dbReference type="ARBA" id="ARBA00004651"/>
    </source>
</evidence>
<feature type="transmembrane region" description="Helical" evidence="7">
    <location>
        <begin position="514"/>
        <end position="533"/>
    </location>
</feature>
<evidence type="ECO:0000256" key="2">
    <source>
        <dbReference type="ARBA" id="ARBA00022475"/>
    </source>
</evidence>
<feature type="transmembrane region" description="Helical" evidence="7">
    <location>
        <begin position="457"/>
        <end position="480"/>
    </location>
</feature>
<evidence type="ECO:0000256" key="5">
    <source>
        <dbReference type="ARBA" id="ARBA00023136"/>
    </source>
</evidence>
<proteinExistence type="inferred from homology"/>
<feature type="transmembrane region" description="Helical" evidence="7">
    <location>
        <begin position="795"/>
        <end position="815"/>
    </location>
</feature>
<comment type="caution">
    <text evidence="9">The sequence shown here is derived from an EMBL/GenBank/DDBJ whole genome shotgun (WGS) entry which is preliminary data.</text>
</comment>
<dbReference type="EMBL" id="JAENIK010000008">
    <property type="protein sequence ID" value="MBK1815246.1"/>
    <property type="molecule type" value="Genomic_DNA"/>
</dbReference>
<dbReference type="Pfam" id="PF02687">
    <property type="entry name" value="FtsX"/>
    <property type="match status" value="2"/>
</dbReference>
<dbReference type="GO" id="GO:0005886">
    <property type="term" value="C:plasma membrane"/>
    <property type="evidence" value="ECO:0007669"/>
    <property type="project" value="UniProtKB-SubCell"/>
</dbReference>
<dbReference type="PANTHER" id="PTHR30572:SF4">
    <property type="entry name" value="ABC TRANSPORTER PERMEASE YTRF"/>
    <property type="match status" value="1"/>
</dbReference>
<dbReference type="GO" id="GO:0022857">
    <property type="term" value="F:transmembrane transporter activity"/>
    <property type="evidence" value="ECO:0007669"/>
    <property type="project" value="TreeGrafter"/>
</dbReference>
<comment type="similarity">
    <text evidence="6">Belongs to the ABC-4 integral membrane protein family.</text>
</comment>
<feature type="transmembrane region" description="Helical" evidence="7">
    <location>
        <begin position="835"/>
        <end position="863"/>
    </location>
</feature>
<evidence type="ECO:0000259" key="8">
    <source>
        <dbReference type="Pfam" id="PF02687"/>
    </source>
</evidence>
<feature type="transmembrane region" description="Helical" evidence="7">
    <location>
        <begin position="295"/>
        <end position="316"/>
    </location>
</feature>
<dbReference type="AlphaFoldDB" id="A0A934R1J9"/>
<feature type="transmembrane region" description="Helical" evidence="7">
    <location>
        <begin position="883"/>
        <end position="906"/>
    </location>
</feature>
<evidence type="ECO:0000313" key="10">
    <source>
        <dbReference type="Proteomes" id="UP000600139"/>
    </source>
</evidence>
<keyword evidence="5 7" id="KW-0472">Membrane</keyword>
<keyword evidence="2" id="KW-1003">Cell membrane</keyword>